<organism evidence="6 7">
    <name type="scientific">Polytolypa hystricis (strain UAMH7299)</name>
    <dbReference type="NCBI Taxonomy" id="1447883"/>
    <lineage>
        <taxon>Eukaryota</taxon>
        <taxon>Fungi</taxon>
        <taxon>Dikarya</taxon>
        <taxon>Ascomycota</taxon>
        <taxon>Pezizomycotina</taxon>
        <taxon>Eurotiomycetes</taxon>
        <taxon>Eurotiomycetidae</taxon>
        <taxon>Onygenales</taxon>
        <taxon>Onygenales incertae sedis</taxon>
        <taxon>Polytolypa</taxon>
    </lineage>
</organism>
<dbReference type="CDD" id="cd20298">
    <property type="entry name" value="cupin_UAH"/>
    <property type="match status" value="1"/>
</dbReference>
<dbReference type="Proteomes" id="UP000224634">
    <property type="component" value="Unassembled WGS sequence"/>
</dbReference>
<keyword evidence="3" id="KW-0456">Lyase</keyword>
<evidence type="ECO:0000256" key="1">
    <source>
        <dbReference type="ARBA" id="ARBA00011738"/>
    </source>
</evidence>
<accession>A0A2B7XG68</accession>
<dbReference type="InterPro" id="IPR011051">
    <property type="entry name" value="RmlC_Cupin_sf"/>
</dbReference>
<dbReference type="OrthoDB" id="10266039at2759"/>
<gene>
    <name evidence="6" type="ORF">AJ80_07958</name>
</gene>
<dbReference type="PANTHER" id="PTHR21221:SF1">
    <property type="entry name" value="UREIDOGLYCOLATE LYASE"/>
    <property type="match status" value="1"/>
</dbReference>
<dbReference type="Gene3D" id="2.60.120.480">
    <property type="entry name" value="Ureidoglycolate hydrolase"/>
    <property type="match status" value="1"/>
</dbReference>
<dbReference type="InterPro" id="IPR007247">
    <property type="entry name" value="Ureidogly_lyase"/>
</dbReference>
<keyword evidence="7" id="KW-1185">Reference proteome</keyword>
<dbReference type="EMBL" id="PDNA01000165">
    <property type="protein sequence ID" value="PGH07753.1"/>
    <property type="molecule type" value="Genomic_DNA"/>
</dbReference>
<dbReference type="SUPFAM" id="SSF51182">
    <property type="entry name" value="RmlC-like cupins"/>
    <property type="match status" value="1"/>
</dbReference>
<comment type="catalytic activity">
    <reaction evidence="4">
        <text>(S)-ureidoglycolate = urea + glyoxylate</text>
        <dbReference type="Rhea" id="RHEA:11304"/>
        <dbReference type="ChEBI" id="CHEBI:16199"/>
        <dbReference type="ChEBI" id="CHEBI:36655"/>
        <dbReference type="ChEBI" id="CHEBI:57296"/>
        <dbReference type="EC" id="4.3.2.3"/>
    </reaction>
</comment>
<evidence type="ECO:0000313" key="6">
    <source>
        <dbReference type="EMBL" id="PGH07753.1"/>
    </source>
</evidence>
<proteinExistence type="predicted"/>
<dbReference type="InterPro" id="IPR047233">
    <property type="entry name" value="UAH_cupin"/>
</dbReference>
<comment type="caution">
    <text evidence="6">The sequence shown here is derived from an EMBL/GenBank/DDBJ whole genome shotgun (WGS) entry which is preliminary data.</text>
</comment>
<dbReference type="GO" id="GO:0006144">
    <property type="term" value="P:purine nucleobase metabolic process"/>
    <property type="evidence" value="ECO:0007669"/>
    <property type="project" value="UniProtKB-KW"/>
</dbReference>
<evidence type="ECO:0000256" key="4">
    <source>
        <dbReference type="ARBA" id="ARBA00047684"/>
    </source>
</evidence>
<feature type="compositionally biased region" description="Gly residues" evidence="5">
    <location>
        <begin position="190"/>
        <end position="199"/>
    </location>
</feature>
<dbReference type="GO" id="GO:0004848">
    <property type="term" value="F:ureidoglycolate hydrolase activity"/>
    <property type="evidence" value="ECO:0007669"/>
    <property type="project" value="InterPro"/>
</dbReference>
<dbReference type="FunFam" id="2.60.120.480:FF:000002">
    <property type="entry name" value="Probable ureidoglycolate hydrolase"/>
    <property type="match status" value="1"/>
</dbReference>
<evidence type="ECO:0000256" key="3">
    <source>
        <dbReference type="ARBA" id="ARBA00023239"/>
    </source>
</evidence>
<feature type="region of interest" description="Disordered" evidence="5">
    <location>
        <begin position="183"/>
        <end position="207"/>
    </location>
</feature>
<dbReference type="InterPro" id="IPR024060">
    <property type="entry name" value="Ureidoglycolate_lyase_dom_sf"/>
</dbReference>
<evidence type="ECO:0008006" key="8">
    <source>
        <dbReference type="Google" id="ProtNLM"/>
    </source>
</evidence>
<evidence type="ECO:0000313" key="7">
    <source>
        <dbReference type="Proteomes" id="UP000224634"/>
    </source>
</evidence>
<dbReference type="STRING" id="1447883.A0A2B7XG68"/>
<dbReference type="GO" id="GO:0000256">
    <property type="term" value="P:allantoin catabolic process"/>
    <property type="evidence" value="ECO:0007669"/>
    <property type="project" value="InterPro"/>
</dbReference>
<dbReference type="PANTHER" id="PTHR21221">
    <property type="entry name" value="UREIDOGLYCOLATE HYDROLASE"/>
    <property type="match status" value="1"/>
</dbReference>
<evidence type="ECO:0000256" key="5">
    <source>
        <dbReference type="SAM" id="MobiDB-lite"/>
    </source>
</evidence>
<sequence length="287" mass="30441">MAPPTISSAPKITIAPTPLTRESFSPYGTAICPPLPPSVNTIPTTLPSYSSSTTTSPRPVLANQSTALKTSPISPLQDLYSSSQCPSGIKSEPRISQFSCFPRHLRLRVRETADIADEDVEANEVPVFDVRVLERHPYTTQTFIPMGLSSGGDDKEDGDGGETKYLVIVAPSLVGTYGDATVYGDKGDNSSGGDGGGGTRTSVRDPPDLRNLKAFVAHGGQALTYAAGTWHAPMVVLGRKRVDFVVVQFVNGVAEEDCQEVLVEEGVVVEVGAPEVAQGGRVRKSRL</sequence>
<dbReference type="Pfam" id="PF04115">
    <property type="entry name" value="Ureidogly_lyase"/>
    <property type="match status" value="1"/>
</dbReference>
<protein>
    <recommendedName>
        <fullName evidence="8">Ureidoglycolate hydrolase</fullName>
    </recommendedName>
</protein>
<evidence type="ECO:0000256" key="2">
    <source>
        <dbReference type="ARBA" id="ARBA00022631"/>
    </source>
</evidence>
<comment type="subunit">
    <text evidence="1">Homodimer.</text>
</comment>
<dbReference type="AlphaFoldDB" id="A0A2B7XG68"/>
<reference evidence="6 7" key="1">
    <citation type="submission" date="2017-10" db="EMBL/GenBank/DDBJ databases">
        <title>Comparative genomics in systemic dimorphic fungi from Ajellomycetaceae.</title>
        <authorList>
            <person name="Munoz J.F."/>
            <person name="Mcewen J.G."/>
            <person name="Clay O.K."/>
            <person name="Cuomo C.A."/>
        </authorList>
    </citation>
    <scope>NUCLEOTIDE SEQUENCE [LARGE SCALE GENOMIC DNA]</scope>
    <source>
        <strain evidence="6 7">UAMH7299</strain>
    </source>
</reference>
<dbReference type="GO" id="GO:0050385">
    <property type="term" value="F:ureidoglycolate lyase activity"/>
    <property type="evidence" value="ECO:0007669"/>
    <property type="project" value="UniProtKB-EC"/>
</dbReference>
<keyword evidence="2" id="KW-0659">Purine metabolism</keyword>
<name>A0A2B7XG68_POLH7</name>